<dbReference type="AlphaFoldDB" id="D9QPX8"/>
<gene>
    <name evidence="1" type="ordered locus">Acear_1043</name>
</gene>
<dbReference type="Pfam" id="PF11385">
    <property type="entry name" value="DUF3189"/>
    <property type="match status" value="1"/>
</dbReference>
<sequence length="154" mass="17234">MKVIYNCYGSAHSSVLAAGIHVGLLPEDRVPTFGEITALPHYDQTETEEIGTIYYFGEDELGSQVYILGMKSSPKVVKRAIFSMLEEFDIDRTELVLVDSLPYVNNMTRIGGFLSRGLGLVKIGRPLTVYGLQKSYSRFVNLVQGVKKRLGYIY</sequence>
<dbReference type="RefSeq" id="WP_013278015.1">
    <property type="nucleotide sequence ID" value="NC_014378.1"/>
</dbReference>
<proteinExistence type="predicted"/>
<dbReference type="HOGENOM" id="CLU_134391_0_0_9"/>
<evidence type="ECO:0008006" key="3">
    <source>
        <dbReference type="Google" id="ProtNLM"/>
    </source>
</evidence>
<evidence type="ECO:0000313" key="1">
    <source>
        <dbReference type="EMBL" id="ADL12569.1"/>
    </source>
</evidence>
<name>D9QPX8_ACEAZ</name>
<dbReference type="eggNOG" id="ENOG5032S9W">
    <property type="taxonomic scope" value="Bacteria"/>
</dbReference>
<dbReference type="STRING" id="574087.Acear_1043"/>
<protein>
    <recommendedName>
        <fullName evidence="3">DUF3189 domain-containing protein</fullName>
    </recommendedName>
</protein>
<dbReference type="KEGG" id="aar:Acear_1043"/>
<dbReference type="Proteomes" id="UP000001661">
    <property type="component" value="Chromosome"/>
</dbReference>
<keyword evidence="2" id="KW-1185">Reference proteome</keyword>
<dbReference type="EMBL" id="CP002105">
    <property type="protein sequence ID" value="ADL12569.1"/>
    <property type="molecule type" value="Genomic_DNA"/>
</dbReference>
<accession>D9QPX8</accession>
<dbReference type="InterPro" id="IPR021525">
    <property type="entry name" value="DUF3189"/>
</dbReference>
<evidence type="ECO:0000313" key="2">
    <source>
        <dbReference type="Proteomes" id="UP000001661"/>
    </source>
</evidence>
<organism evidence="1 2">
    <name type="scientific">Acetohalobium arabaticum (strain ATCC 49924 / DSM 5501 / Z-7288)</name>
    <dbReference type="NCBI Taxonomy" id="574087"/>
    <lineage>
        <taxon>Bacteria</taxon>
        <taxon>Bacillati</taxon>
        <taxon>Bacillota</taxon>
        <taxon>Clostridia</taxon>
        <taxon>Halanaerobiales</taxon>
        <taxon>Halobacteroidaceae</taxon>
        <taxon>Acetohalobium</taxon>
    </lineage>
</organism>
<dbReference type="OrthoDB" id="1680616at2"/>
<reference evidence="1 2" key="1">
    <citation type="journal article" date="2010" name="Stand. Genomic Sci.">
        <title>Complete genome sequence of Acetohalobium arabaticum type strain (Z-7288).</title>
        <authorList>
            <person name="Sikorski J."/>
            <person name="Lapidus A."/>
            <person name="Chertkov O."/>
            <person name="Lucas S."/>
            <person name="Copeland A."/>
            <person name="Glavina Del Rio T."/>
            <person name="Nolan M."/>
            <person name="Tice H."/>
            <person name="Cheng J.F."/>
            <person name="Han C."/>
            <person name="Brambilla E."/>
            <person name="Pitluck S."/>
            <person name="Liolios K."/>
            <person name="Ivanova N."/>
            <person name="Mavromatis K."/>
            <person name="Mikhailova N."/>
            <person name="Pati A."/>
            <person name="Bruce D."/>
            <person name="Detter C."/>
            <person name="Tapia R."/>
            <person name="Goodwin L."/>
            <person name="Chen A."/>
            <person name="Palaniappan K."/>
            <person name="Land M."/>
            <person name="Hauser L."/>
            <person name="Chang Y.J."/>
            <person name="Jeffries C.D."/>
            <person name="Rohde M."/>
            <person name="Goker M."/>
            <person name="Spring S."/>
            <person name="Woyke T."/>
            <person name="Bristow J."/>
            <person name="Eisen J.A."/>
            <person name="Markowitz V."/>
            <person name="Hugenholtz P."/>
            <person name="Kyrpides N.C."/>
            <person name="Klenk H.P."/>
        </authorList>
    </citation>
    <scope>NUCLEOTIDE SEQUENCE [LARGE SCALE GENOMIC DNA]</scope>
    <source>
        <strain evidence="2">ATCC 49924 / DSM 5501 / Z-7288</strain>
    </source>
</reference>